<dbReference type="PANTHER" id="PTHR30146">
    <property type="entry name" value="LACI-RELATED TRANSCRIPTIONAL REPRESSOR"/>
    <property type="match status" value="1"/>
</dbReference>
<protein>
    <recommendedName>
        <fullName evidence="4">HTH lacI-type domain-containing protein</fullName>
    </recommendedName>
</protein>
<dbReference type="GO" id="GO:0003700">
    <property type="term" value="F:DNA-binding transcription factor activity"/>
    <property type="evidence" value="ECO:0007669"/>
    <property type="project" value="TreeGrafter"/>
</dbReference>
<evidence type="ECO:0000259" key="4">
    <source>
        <dbReference type="PROSITE" id="PS50932"/>
    </source>
</evidence>
<dbReference type="InterPro" id="IPR000843">
    <property type="entry name" value="HTH_LacI"/>
</dbReference>
<evidence type="ECO:0000256" key="1">
    <source>
        <dbReference type="ARBA" id="ARBA00023015"/>
    </source>
</evidence>
<dbReference type="CDD" id="cd01392">
    <property type="entry name" value="HTH_LacI"/>
    <property type="match status" value="1"/>
</dbReference>
<sequence>MKKYPRTKDIAKLAGVSRTTVSFVLNNRTDVKISEATRKKVLNTAKELDYYPHAIATSLVKNKTKTIGLILCQRLESVFSDAFLPRVLLGVSTVAQEKGYRILLHYVEDVSKKDTYYPMVREKRIDGMILSGPRSDDEELFKLREEDFPIVLMGQIKEDNFSYSDIDNIKAAKKAVQHLISHGHKRIAIITNAPLSYTASESRLLGYKSALEENSIPYYEELIGIGDFTPQSGFKEMQKLLTLKKLPTAVFVASDVVAFGVMDALKKVGMKIPKDIALIGFDNVNLSEYVDPPLTTVNLPGFEIGKNAANLLIDNIENNKNNNKKIILETHLIIRKSCGCNLI</sequence>
<reference evidence="5" key="1">
    <citation type="journal article" date="2014" name="Front. Microbiol.">
        <title>High frequency of phylogenetically diverse reductive dehalogenase-homologous genes in deep subseafloor sedimentary metagenomes.</title>
        <authorList>
            <person name="Kawai M."/>
            <person name="Futagami T."/>
            <person name="Toyoda A."/>
            <person name="Takaki Y."/>
            <person name="Nishi S."/>
            <person name="Hori S."/>
            <person name="Arai W."/>
            <person name="Tsubouchi T."/>
            <person name="Morono Y."/>
            <person name="Uchiyama I."/>
            <person name="Ito T."/>
            <person name="Fujiyama A."/>
            <person name="Inagaki F."/>
            <person name="Takami H."/>
        </authorList>
    </citation>
    <scope>NUCLEOTIDE SEQUENCE</scope>
    <source>
        <strain evidence="5">Expedition CK06-06</strain>
    </source>
</reference>
<dbReference type="AlphaFoldDB" id="X1A3G0"/>
<dbReference type="InterPro" id="IPR010982">
    <property type="entry name" value="Lambda_DNA-bd_dom_sf"/>
</dbReference>
<organism evidence="5">
    <name type="scientific">marine sediment metagenome</name>
    <dbReference type="NCBI Taxonomy" id="412755"/>
    <lineage>
        <taxon>unclassified sequences</taxon>
        <taxon>metagenomes</taxon>
        <taxon>ecological metagenomes</taxon>
    </lineage>
</organism>
<dbReference type="PANTHER" id="PTHR30146:SF109">
    <property type="entry name" value="HTH-TYPE TRANSCRIPTIONAL REGULATOR GALS"/>
    <property type="match status" value="1"/>
</dbReference>
<dbReference type="Pfam" id="PF00356">
    <property type="entry name" value="LacI"/>
    <property type="match status" value="1"/>
</dbReference>
<keyword evidence="1" id="KW-0805">Transcription regulation</keyword>
<dbReference type="InterPro" id="IPR046335">
    <property type="entry name" value="LacI/GalR-like_sensor"/>
</dbReference>
<feature type="domain" description="HTH lacI-type" evidence="4">
    <location>
        <begin position="5"/>
        <end position="61"/>
    </location>
</feature>
<dbReference type="EMBL" id="BART01000199">
    <property type="protein sequence ID" value="GAG67318.1"/>
    <property type="molecule type" value="Genomic_DNA"/>
</dbReference>
<dbReference type="SMART" id="SM00354">
    <property type="entry name" value="HTH_LACI"/>
    <property type="match status" value="1"/>
</dbReference>
<evidence type="ECO:0000256" key="3">
    <source>
        <dbReference type="ARBA" id="ARBA00023163"/>
    </source>
</evidence>
<dbReference type="CDD" id="cd06267">
    <property type="entry name" value="PBP1_LacI_sugar_binding-like"/>
    <property type="match status" value="1"/>
</dbReference>
<dbReference type="SUPFAM" id="SSF47413">
    <property type="entry name" value="lambda repressor-like DNA-binding domains"/>
    <property type="match status" value="1"/>
</dbReference>
<dbReference type="Gene3D" id="3.40.50.2300">
    <property type="match status" value="2"/>
</dbReference>
<dbReference type="GO" id="GO:0000976">
    <property type="term" value="F:transcription cis-regulatory region binding"/>
    <property type="evidence" value="ECO:0007669"/>
    <property type="project" value="TreeGrafter"/>
</dbReference>
<dbReference type="Pfam" id="PF13377">
    <property type="entry name" value="Peripla_BP_3"/>
    <property type="match status" value="1"/>
</dbReference>
<dbReference type="Gene3D" id="1.10.260.40">
    <property type="entry name" value="lambda repressor-like DNA-binding domains"/>
    <property type="match status" value="1"/>
</dbReference>
<evidence type="ECO:0000313" key="5">
    <source>
        <dbReference type="EMBL" id="GAG67318.1"/>
    </source>
</evidence>
<evidence type="ECO:0000256" key="2">
    <source>
        <dbReference type="ARBA" id="ARBA00023125"/>
    </source>
</evidence>
<keyword evidence="2" id="KW-0238">DNA-binding</keyword>
<dbReference type="PROSITE" id="PS50932">
    <property type="entry name" value="HTH_LACI_2"/>
    <property type="match status" value="1"/>
</dbReference>
<comment type="caution">
    <text evidence="5">The sequence shown here is derived from an EMBL/GenBank/DDBJ whole genome shotgun (WGS) entry which is preliminary data.</text>
</comment>
<keyword evidence="3" id="KW-0804">Transcription</keyword>
<dbReference type="InterPro" id="IPR028082">
    <property type="entry name" value="Peripla_BP_I"/>
</dbReference>
<name>X1A3G0_9ZZZZ</name>
<proteinExistence type="predicted"/>
<accession>X1A3G0</accession>
<dbReference type="SUPFAM" id="SSF53822">
    <property type="entry name" value="Periplasmic binding protein-like I"/>
    <property type="match status" value="1"/>
</dbReference>
<gene>
    <name evidence="5" type="ORF">S01H4_01159</name>
</gene>